<gene>
    <name evidence="2" type="ORF">PVAP13_9KG523752</name>
</gene>
<organism evidence="2 3">
    <name type="scientific">Panicum virgatum</name>
    <name type="common">Blackwell switchgrass</name>
    <dbReference type="NCBI Taxonomy" id="38727"/>
    <lineage>
        <taxon>Eukaryota</taxon>
        <taxon>Viridiplantae</taxon>
        <taxon>Streptophyta</taxon>
        <taxon>Embryophyta</taxon>
        <taxon>Tracheophyta</taxon>
        <taxon>Spermatophyta</taxon>
        <taxon>Magnoliopsida</taxon>
        <taxon>Liliopsida</taxon>
        <taxon>Poales</taxon>
        <taxon>Poaceae</taxon>
        <taxon>PACMAD clade</taxon>
        <taxon>Panicoideae</taxon>
        <taxon>Panicodae</taxon>
        <taxon>Paniceae</taxon>
        <taxon>Panicinae</taxon>
        <taxon>Panicum</taxon>
        <taxon>Panicum sect. Hiantes</taxon>
    </lineage>
</organism>
<sequence length="115" mass="12176">MICLPPAARGRGITTPSPQEASKGTVRARRRQAASPGSRPPRPVHQPGLTTDLLMLPPSPARSCSSNPPPHPVLSKGRNRRRQRHRPQSQASSLGTNAPAPPPSPSRPAGRAAVR</sequence>
<feature type="region of interest" description="Disordered" evidence="1">
    <location>
        <begin position="1"/>
        <end position="115"/>
    </location>
</feature>
<protein>
    <submittedName>
        <fullName evidence="2">Uncharacterized protein</fullName>
    </submittedName>
</protein>
<proteinExistence type="predicted"/>
<accession>A0A8T0P271</accession>
<keyword evidence="3" id="KW-1185">Reference proteome</keyword>
<feature type="compositionally biased region" description="Basic residues" evidence="1">
    <location>
        <begin position="77"/>
        <end position="87"/>
    </location>
</feature>
<evidence type="ECO:0000313" key="2">
    <source>
        <dbReference type="EMBL" id="KAG2553426.1"/>
    </source>
</evidence>
<evidence type="ECO:0000256" key="1">
    <source>
        <dbReference type="SAM" id="MobiDB-lite"/>
    </source>
</evidence>
<name>A0A8T0P271_PANVG</name>
<dbReference type="AlphaFoldDB" id="A0A8T0P271"/>
<comment type="caution">
    <text evidence="2">The sequence shown here is derived from an EMBL/GenBank/DDBJ whole genome shotgun (WGS) entry which is preliminary data.</text>
</comment>
<dbReference type="EMBL" id="CM029053">
    <property type="protein sequence ID" value="KAG2553426.1"/>
    <property type="molecule type" value="Genomic_DNA"/>
</dbReference>
<evidence type="ECO:0000313" key="3">
    <source>
        <dbReference type="Proteomes" id="UP000823388"/>
    </source>
</evidence>
<reference evidence="2" key="1">
    <citation type="submission" date="2020-05" db="EMBL/GenBank/DDBJ databases">
        <title>WGS assembly of Panicum virgatum.</title>
        <authorList>
            <person name="Lovell J.T."/>
            <person name="Jenkins J."/>
            <person name="Shu S."/>
            <person name="Juenger T.E."/>
            <person name="Schmutz J."/>
        </authorList>
    </citation>
    <scope>NUCLEOTIDE SEQUENCE</scope>
    <source>
        <strain evidence="2">AP13</strain>
    </source>
</reference>
<dbReference type="Proteomes" id="UP000823388">
    <property type="component" value="Chromosome 9K"/>
</dbReference>